<protein>
    <submittedName>
        <fullName evidence="3">Flavin reductase</fullName>
    </submittedName>
</protein>
<dbReference type="Pfam" id="PF01613">
    <property type="entry name" value="Flavin_Reduct"/>
    <property type="match status" value="1"/>
</dbReference>
<evidence type="ECO:0000259" key="2">
    <source>
        <dbReference type="SMART" id="SM00903"/>
    </source>
</evidence>
<dbReference type="RefSeq" id="WP_191828433.1">
    <property type="nucleotide sequence ID" value="NZ_JACYHB010000004.1"/>
</dbReference>
<name>A0A927G8I0_9MICO</name>
<comment type="caution">
    <text evidence="3">The sequence shown here is derived from an EMBL/GenBank/DDBJ whole genome shotgun (WGS) entry which is preliminary data.</text>
</comment>
<proteinExistence type="predicted"/>
<dbReference type="Proteomes" id="UP000610846">
    <property type="component" value="Unassembled WGS sequence"/>
</dbReference>
<dbReference type="Gene3D" id="2.30.110.10">
    <property type="entry name" value="Electron Transport, Fmn-binding Protein, Chain A"/>
    <property type="match status" value="1"/>
</dbReference>
<keyword evidence="4" id="KW-1185">Reference proteome</keyword>
<reference evidence="3" key="2">
    <citation type="submission" date="2020-09" db="EMBL/GenBank/DDBJ databases">
        <authorList>
            <person name="Yu Y."/>
        </authorList>
    </citation>
    <scope>NUCLEOTIDE SEQUENCE</scope>
    <source>
        <strain evidence="3">KCTC 49039</strain>
    </source>
</reference>
<dbReference type="InterPro" id="IPR050268">
    <property type="entry name" value="NADH-dep_flavin_reductase"/>
</dbReference>
<evidence type="ECO:0000313" key="4">
    <source>
        <dbReference type="Proteomes" id="UP000610846"/>
    </source>
</evidence>
<dbReference type="GO" id="GO:0010181">
    <property type="term" value="F:FMN binding"/>
    <property type="evidence" value="ECO:0007669"/>
    <property type="project" value="InterPro"/>
</dbReference>
<dbReference type="PANTHER" id="PTHR30466">
    <property type="entry name" value="FLAVIN REDUCTASE"/>
    <property type="match status" value="1"/>
</dbReference>
<evidence type="ECO:0000313" key="3">
    <source>
        <dbReference type="EMBL" id="MBD8078869.1"/>
    </source>
</evidence>
<keyword evidence="1" id="KW-0560">Oxidoreductase</keyword>
<feature type="domain" description="Flavin reductase like" evidence="2">
    <location>
        <begin position="20"/>
        <end position="169"/>
    </location>
</feature>
<organism evidence="3 4">
    <name type="scientific">Cellulosimicrobium arenosum</name>
    <dbReference type="NCBI Taxonomy" id="2708133"/>
    <lineage>
        <taxon>Bacteria</taxon>
        <taxon>Bacillati</taxon>
        <taxon>Actinomycetota</taxon>
        <taxon>Actinomycetes</taxon>
        <taxon>Micrococcales</taxon>
        <taxon>Promicromonosporaceae</taxon>
        <taxon>Cellulosimicrobium</taxon>
    </lineage>
</organism>
<accession>A0A927G8I0</accession>
<dbReference type="PANTHER" id="PTHR30466:SF1">
    <property type="entry name" value="FMN REDUCTASE (NADH) RUTF"/>
    <property type="match status" value="1"/>
</dbReference>
<gene>
    <name evidence="3" type="ORF">IF651_07345</name>
</gene>
<dbReference type="SMART" id="SM00903">
    <property type="entry name" value="Flavin_Reduct"/>
    <property type="match status" value="1"/>
</dbReference>
<dbReference type="AlphaFoldDB" id="A0A927G8I0"/>
<dbReference type="InterPro" id="IPR002563">
    <property type="entry name" value="Flavin_Rdtase-like_dom"/>
</dbReference>
<sequence>MLMTSTSRTATVTDGFRDAMAGLASGVCVVTTAVGGEPAGLTTTAVMSVSLDPPLLAVGVGRSSRTLPTLREARAFVVHVLQHDRESTAATFASKAADKFAGLDVRTGRHGIPVLADDARYALECDTWHEVEAGDHVLLLGRVAEVHRGLPDHTDGGRALVHFDRAFHRVGPLAVEPGQTA</sequence>
<evidence type="ECO:0000256" key="1">
    <source>
        <dbReference type="ARBA" id="ARBA00023002"/>
    </source>
</evidence>
<reference evidence="3" key="1">
    <citation type="journal article" date="2018" name="Curr. Microbiol.">
        <title>Cellulosimicrobium arenosum sp. nov., Isolated from Marine Sediment Sand.</title>
        <authorList>
            <person name="Oh M."/>
            <person name="Kim J.H."/>
            <person name="Yoon J.H."/>
            <person name="Schumann P."/>
            <person name="Kim W."/>
        </authorList>
    </citation>
    <scope>NUCLEOTIDE SEQUENCE</scope>
    <source>
        <strain evidence="3">KCTC 49039</strain>
    </source>
</reference>
<dbReference type="GO" id="GO:0042602">
    <property type="term" value="F:riboflavin reductase (NADPH) activity"/>
    <property type="evidence" value="ECO:0007669"/>
    <property type="project" value="TreeGrafter"/>
</dbReference>
<dbReference type="InterPro" id="IPR012349">
    <property type="entry name" value="Split_barrel_FMN-bd"/>
</dbReference>
<dbReference type="SUPFAM" id="SSF50475">
    <property type="entry name" value="FMN-binding split barrel"/>
    <property type="match status" value="1"/>
</dbReference>
<dbReference type="EMBL" id="JACYHB010000004">
    <property type="protein sequence ID" value="MBD8078869.1"/>
    <property type="molecule type" value="Genomic_DNA"/>
</dbReference>